<name>A0A0G1Y750_9BACT</name>
<comment type="caution">
    <text evidence="2">The sequence shown here is derived from an EMBL/GenBank/DDBJ whole genome shotgun (WGS) entry which is preliminary data.</text>
</comment>
<dbReference type="SUPFAM" id="SSF55186">
    <property type="entry name" value="ThrRS/AlaRS common domain"/>
    <property type="match status" value="1"/>
</dbReference>
<proteinExistence type="predicted"/>
<keyword evidence="1" id="KW-0648">Protein biosynthesis</keyword>
<sequence length="153" mass="17452">MFSVIIVPVEVKNLETIRHSAAHLLAAAVKQLWPLAQPTIGPAIENGFYYDFDFGQVKISEDDLPKIEKKMREILPNWKSFERIDASPAEAKKEFHDNHYKLELIEELIKNKEKISIYQSGDFRDLCLGGHSKTLNSFPLPEPTGAVTKRTRC</sequence>
<dbReference type="GO" id="GO:0006435">
    <property type="term" value="P:threonyl-tRNA aminoacylation"/>
    <property type="evidence" value="ECO:0007669"/>
    <property type="project" value="TreeGrafter"/>
</dbReference>
<dbReference type="GO" id="GO:0004829">
    <property type="term" value="F:threonine-tRNA ligase activity"/>
    <property type="evidence" value="ECO:0007669"/>
    <property type="project" value="TreeGrafter"/>
</dbReference>
<dbReference type="Gene3D" id="3.30.980.10">
    <property type="entry name" value="Threonyl-trna Synthetase, Chain A, domain 2"/>
    <property type="match status" value="1"/>
</dbReference>
<dbReference type="EMBL" id="LCQD01000032">
    <property type="protein sequence ID" value="KKW10677.1"/>
    <property type="molecule type" value="Genomic_DNA"/>
</dbReference>
<protein>
    <submittedName>
        <fullName evidence="2">Threonine-tRNA ligase</fullName>
    </submittedName>
</protein>
<evidence type="ECO:0000256" key="1">
    <source>
        <dbReference type="ARBA" id="ARBA00022917"/>
    </source>
</evidence>
<dbReference type="PANTHER" id="PTHR11451:SF44">
    <property type="entry name" value="THREONINE--TRNA LIGASE, CHLOROPLASTIC_MITOCHONDRIAL 2"/>
    <property type="match status" value="1"/>
</dbReference>
<evidence type="ECO:0000313" key="2">
    <source>
        <dbReference type="EMBL" id="KKW10677.1"/>
    </source>
</evidence>
<dbReference type="PANTHER" id="PTHR11451">
    <property type="entry name" value="THREONINE-TRNA LIGASE"/>
    <property type="match status" value="1"/>
</dbReference>
<dbReference type="PATRIC" id="fig|1618448.3.peg.929"/>
<accession>A0A0G1Y750</accession>
<keyword evidence="2" id="KW-0436">Ligase</keyword>
<organism evidence="2 3">
    <name type="scientific">Candidatus Gottesmanbacteria bacterium GW2011_GWB1_49_7</name>
    <dbReference type="NCBI Taxonomy" id="1618448"/>
    <lineage>
        <taxon>Bacteria</taxon>
        <taxon>Candidatus Gottesmaniibacteriota</taxon>
    </lineage>
</organism>
<dbReference type="GO" id="GO:0000166">
    <property type="term" value="F:nucleotide binding"/>
    <property type="evidence" value="ECO:0007669"/>
    <property type="project" value="InterPro"/>
</dbReference>
<dbReference type="Gene3D" id="3.30.54.20">
    <property type="match status" value="1"/>
</dbReference>
<dbReference type="Proteomes" id="UP000034588">
    <property type="component" value="Unassembled WGS sequence"/>
</dbReference>
<gene>
    <name evidence="2" type="ORF">UY48_C0032G0009</name>
</gene>
<reference evidence="2 3" key="1">
    <citation type="journal article" date="2015" name="Nature">
        <title>rRNA introns, odd ribosomes, and small enigmatic genomes across a large radiation of phyla.</title>
        <authorList>
            <person name="Brown C.T."/>
            <person name="Hug L.A."/>
            <person name="Thomas B.C."/>
            <person name="Sharon I."/>
            <person name="Castelle C.J."/>
            <person name="Singh A."/>
            <person name="Wilkins M.J."/>
            <person name="Williams K.H."/>
            <person name="Banfield J.F."/>
        </authorList>
    </citation>
    <scope>NUCLEOTIDE SEQUENCE [LARGE SCALE GENOMIC DNA]</scope>
</reference>
<dbReference type="AlphaFoldDB" id="A0A0G1Y750"/>
<dbReference type="InterPro" id="IPR018163">
    <property type="entry name" value="Thr/Ala-tRNA-synth_IIc_edit"/>
</dbReference>
<evidence type="ECO:0000313" key="3">
    <source>
        <dbReference type="Proteomes" id="UP000034588"/>
    </source>
</evidence>